<sequence length="78" mass="8248">MRGRGGDAGTDIGAVLDGVGLEMKGELEGSKIVNLGERGPRIYTVAAELWRGGGGRHGSTVILRRGSVIEKRRVTIKC</sequence>
<proteinExistence type="predicted"/>
<dbReference type="Proteomes" id="UP000236291">
    <property type="component" value="Unassembled WGS sequence"/>
</dbReference>
<dbReference type="EMBL" id="ASHM01010865">
    <property type="protein sequence ID" value="PNX92743.1"/>
    <property type="molecule type" value="Genomic_DNA"/>
</dbReference>
<comment type="caution">
    <text evidence="1">The sequence shown here is derived from an EMBL/GenBank/DDBJ whole genome shotgun (WGS) entry which is preliminary data.</text>
</comment>
<organism evidence="1 2">
    <name type="scientific">Trifolium pratense</name>
    <name type="common">Red clover</name>
    <dbReference type="NCBI Taxonomy" id="57577"/>
    <lineage>
        <taxon>Eukaryota</taxon>
        <taxon>Viridiplantae</taxon>
        <taxon>Streptophyta</taxon>
        <taxon>Embryophyta</taxon>
        <taxon>Tracheophyta</taxon>
        <taxon>Spermatophyta</taxon>
        <taxon>Magnoliopsida</taxon>
        <taxon>eudicotyledons</taxon>
        <taxon>Gunneridae</taxon>
        <taxon>Pentapetalae</taxon>
        <taxon>rosids</taxon>
        <taxon>fabids</taxon>
        <taxon>Fabales</taxon>
        <taxon>Fabaceae</taxon>
        <taxon>Papilionoideae</taxon>
        <taxon>50 kb inversion clade</taxon>
        <taxon>NPAAA clade</taxon>
        <taxon>Hologalegina</taxon>
        <taxon>IRL clade</taxon>
        <taxon>Trifolieae</taxon>
        <taxon>Trifolium</taxon>
    </lineage>
</organism>
<accession>A0A2K3MPK1</accession>
<protein>
    <submittedName>
        <fullName evidence="1">Uncharacterized protein</fullName>
    </submittedName>
</protein>
<dbReference type="AlphaFoldDB" id="A0A2K3MPK1"/>
<name>A0A2K3MPK1_TRIPR</name>
<evidence type="ECO:0000313" key="1">
    <source>
        <dbReference type="EMBL" id="PNX92743.1"/>
    </source>
</evidence>
<gene>
    <name evidence="1" type="ORF">L195_g015884</name>
</gene>
<evidence type="ECO:0000313" key="2">
    <source>
        <dbReference type="Proteomes" id="UP000236291"/>
    </source>
</evidence>
<reference evidence="1 2" key="1">
    <citation type="journal article" date="2014" name="Am. J. Bot.">
        <title>Genome assembly and annotation for red clover (Trifolium pratense; Fabaceae).</title>
        <authorList>
            <person name="Istvanek J."/>
            <person name="Jaros M."/>
            <person name="Krenek A."/>
            <person name="Repkova J."/>
        </authorList>
    </citation>
    <scope>NUCLEOTIDE SEQUENCE [LARGE SCALE GENOMIC DNA]</scope>
    <source>
        <strain evidence="2">cv. Tatra</strain>
        <tissue evidence="1">Young leaves</tissue>
    </source>
</reference>
<reference evidence="1 2" key="2">
    <citation type="journal article" date="2017" name="Front. Plant Sci.">
        <title>Gene Classification and Mining of Molecular Markers Useful in Red Clover (Trifolium pratense) Breeding.</title>
        <authorList>
            <person name="Istvanek J."/>
            <person name="Dluhosova J."/>
            <person name="Dluhos P."/>
            <person name="Patkova L."/>
            <person name="Nedelnik J."/>
            <person name="Repkova J."/>
        </authorList>
    </citation>
    <scope>NUCLEOTIDE SEQUENCE [LARGE SCALE GENOMIC DNA]</scope>
    <source>
        <strain evidence="2">cv. Tatra</strain>
        <tissue evidence="1">Young leaves</tissue>
    </source>
</reference>